<feature type="signal peptide" evidence="1">
    <location>
        <begin position="1"/>
        <end position="20"/>
    </location>
</feature>
<evidence type="ECO:0000313" key="3">
    <source>
        <dbReference type="Proteomes" id="UP001316803"/>
    </source>
</evidence>
<dbReference type="Pfam" id="PF19535">
    <property type="entry name" value="DUF6060"/>
    <property type="match status" value="1"/>
</dbReference>
<gene>
    <name evidence="2" type="ORF">OHC33_007280</name>
</gene>
<evidence type="ECO:0000256" key="1">
    <source>
        <dbReference type="SAM" id="SignalP"/>
    </source>
</evidence>
<sequence>MQSLLLLLPALAAFLPAALADCDSFEPIVRTHNDVTFRSLGTPSTFRISAIIDCTEDQAGNVQPSGNCNSTQCPLDAEPNFYLRLNRTMNYTTTMDAKNSLFDLARPSFQQQDSINFNESWAYSPTGVRSCLNEGQAGYWGFSPFFYCVDGTLSGCSGDDYPSDGAVVRFCAPKTLGGANPSAADGALNVVQCGGCEPEMAPANATLTEEESEALTEGEGESTDGSTSLGVAVSKSISAIALAVIVGLGLCL</sequence>
<protein>
    <submittedName>
        <fullName evidence="2">Uncharacterized protein</fullName>
    </submittedName>
</protein>
<comment type="caution">
    <text evidence="2">The sequence shown here is derived from an EMBL/GenBank/DDBJ whole genome shotgun (WGS) entry which is preliminary data.</text>
</comment>
<proteinExistence type="predicted"/>
<organism evidence="2 3">
    <name type="scientific">Knufia fluminis</name>
    <dbReference type="NCBI Taxonomy" id="191047"/>
    <lineage>
        <taxon>Eukaryota</taxon>
        <taxon>Fungi</taxon>
        <taxon>Dikarya</taxon>
        <taxon>Ascomycota</taxon>
        <taxon>Pezizomycotina</taxon>
        <taxon>Eurotiomycetes</taxon>
        <taxon>Chaetothyriomycetidae</taxon>
        <taxon>Chaetothyriales</taxon>
        <taxon>Trichomeriaceae</taxon>
        <taxon>Knufia</taxon>
    </lineage>
</organism>
<evidence type="ECO:0000313" key="2">
    <source>
        <dbReference type="EMBL" id="KAK5951602.1"/>
    </source>
</evidence>
<accession>A0AAN8I2N2</accession>
<keyword evidence="1" id="KW-0732">Signal</keyword>
<reference evidence="2 3" key="1">
    <citation type="submission" date="2022-12" db="EMBL/GenBank/DDBJ databases">
        <title>Genomic features and morphological characterization of a novel Knufia sp. strain isolated from spacecraft assembly facility.</title>
        <authorList>
            <person name="Teixeira M."/>
            <person name="Chander A.M."/>
            <person name="Stajich J.E."/>
            <person name="Venkateswaran K."/>
        </authorList>
    </citation>
    <scope>NUCLEOTIDE SEQUENCE [LARGE SCALE GENOMIC DNA]</scope>
    <source>
        <strain evidence="2 3">FJI-L2-BK-P2</strain>
    </source>
</reference>
<dbReference type="EMBL" id="JAKLMC020000019">
    <property type="protein sequence ID" value="KAK5951602.1"/>
    <property type="molecule type" value="Genomic_DNA"/>
</dbReference>
<dbReference type="Proteomes" id="UP001316803">
    <property type="component" value="Unassembled WGS sequence"/>
</dbReference>
<keyword evidence="3" id="KW-1185">Reference proteome</keyword>
<dbReference type="AlphaFoldDB" id="A0AAN8I2N2"/>
<name>A0AAN8I2N2_9EURO</name>
<dbReference type="InterPro" id="IPR045702">
    <property type="entry name" value="DUF6060"/>
</dbReference>
<feature type="chain" id="PRO_5042908669" evidence="1">
    <location>
        <begin position="21"/>
        <end position="252"/>
    </location>
</feature>